<dbReference type="eggNOG" id="COG3408">
    <property type="taxonomic scope" value="Bacteria"/>
</dbReference>
<dbReference type="InterPro" id="IPR032856">
    <property type="entry name" value="GDE_N_bis"/>
</dbReference>
<dbReference type="GO" id="GO:0005975">
    <property type="term" value="P:carbohydrate metabolic process"/>
    <property type="evidence" value="ECO:0007669"/>
    <property type="project" value="InterPro"/>
</dbReference>
<dbReference type="AlphaFoldDB" id="A0A0A0J868"/>
<dbReference type="OrthoDB" id="9759959at2"/>
<comment type="caution">
    <text evidence="4">The sequence shown here is derived from an EMBL/GenBank/DDBJ whole genome shotgun (WGS) entry which is preliminary data.</text>
</comment>
<feature type="domain" description="Mannosylglycerate hydrolase MGH1-like glycoside hydrolase" evidence="3">
    <location>
        <begin position="444"/>
        <end position="600"/>
    </location>
</feature>
<name>A0A0A0J868_9MICO</name>
<evidence type="ECO:0000259" key="3">
    <source>
        <dbReference type="Pfam" id="PF22422"/>
    </source>
</evidence>
<feature type="region of interest" description="Disordered" evidence="1">
    <location>
        <begin position="216"/>
        <end position="236"/>
    </location>
</feature>
<dbReference type="Gene3D" id="1.50.10.10">
    <property type="match status" value="1"/>
</dbReference>
<dbReference type="InterPro" id="IPR008928">
    <property type="entry name" value="6-hairpin_glycosidase_sf"/>
</dbReference>
<dbReference type="EMBL" id="AVPJ01000005">
    <property type="protein sequence ID" value="KGN32944.1"/>
    <property type="molecule type" value="Genomic_DNA"/>
</dbReference>
<dbReference type="InterPro" id="IPR012341">
    <property type="entry name" value="6hp_glycosidase-like_sf"/>
</dbReference>
<evidence type="ECO:0000313" key="5">
    <source>
        <dbReference type="Proteomes" id="UP000030002"/>
    </source>
</evidence>
<dbReference type="RefSeq" id="WP_052109667.1">
    <property type="nucleotide sequence ID" value="NZ_AVPJ01000005.1"/>
</dbReference>
<dbReference type="InterPro" id="IPR054491">
    <property type="entry name" value="MGH1-like_GH"/>
</dbReference>
<accession>A0A0A0J868</accession>
<gene>
    <name evidence="4" type="ORF">N802_16325</name>
</gene>
<sequence length="700" mass="76522">MTTPSTQGVADLVDVSVRPGAEDVTVLAGSSFCRSSRSGDMDADHAHGLFVRDTRVISTWELALDDALLEPLGVANPDPYSAVFVARASSRPGEIEPTVVVERRRTLAEGMSEEIIVRNFSAEPLSSVLDLAVDTDFADLFDVKEFRRTTVRRKEQRRVTDGTLELSVGHRGRRRQVRVHSPGAVATRRSVTWHLAIPPRQVWKTVVEVTVAEDGTASSVGPSADASAEPTSPSRRMTDWRAAIPVVKSDNPLLQDALDRSAEDLGALRLVDPEHPDLDVVAAGAPWFMALFGRDSLLTSWFALPWVPGLARGTLLTLARLQGRQINPSSEEQPGRILHEVRLGIDESRALGGNSVYYGSVDATPLFVMLLGEAARWGMADEDVAQLLPFADRALAWIADFGDLDGDGFVEYQRTTERGLLNQGWKDSEDAISFREGAPARGPIALCEVQGYVYGAYRARADLARRVGDTSGAEGWDVRADQLRAAFDDAFWVPEHRHFALALDGDKRPVDALASNQGHCLWTGIIHERRVDHVVDALLSPAMFTGWGVRTLADGMATYNPVSYHNGSVWPHDNAVLVAGLVRYGHHTAAARIAHGMIEASAAFDGRMPELFGGFARDDLGFPVPYPTSCSPQAWAAVTPIALVTSLLGLDPESDHVDTHTPPDWEPLRIDGLHLGRRRVTVDGHARKLRPWPQQHETPL</sequence>
<evidence type="ECO:0000256" key="1">
    <source>
        <dbReference type="SAM" id="MobiDB-lite"/>
    </source>
</evidence>
<protein>
    <submittedName>
        <fullName evidence="4">Amylo-alpha-1,6-glucosidase</fullName>
    </submittedName>
</protein>
<keyword evidence="5" id="KW-1185">Reference proteome</keyword>
<feature type="domain" description="Putative glycogen debranching enzyme N-terminal" evidence="2">
    <location>
        <begin position="28"/>
        <end position="207"/>
    </location>
</feature>
<evidence type="ECO:0000259" key="2">
    <source>
        <dbReference type="Pfam" id="PF14742"/>
    </source>
</evidence>
<organism evidence="4 5">
    <name type="scientific">Knoellia sinensis KCTC 19936</name>
    <dbReference type="NCBI Taxonomy" id="1385520"/>
    <lineage>
        <taxon>Bacteria</taxon>
        <taxon>Bacillati</taxon>
        <taxon>Actinomycetota</taxon>
        <taxon>Actinomycetes</taxon>
        <taxon>Micrococcales</taxon>
        <taxon>Intrasporangiaceae</taxon>
        <taxon>Knoellia</taxon>
    </lineage>
</organism>
<reference evidence="4 5" key="1">
    <citation type="submission" date="2013-08" db="EMBL/GenBank/DDBJ databases">
        <title>The genome sequence of Knoellia sinensis.</title>
        <authorList>
            <person name="Zhu W."/>
            <person name="Wang G."/>
        </authorList>
    </citation>
    <scope>NUCLEOTIDE SEQUENCE [LARGE SCALE GENOMIC DNA]</scope>
    <source>
        <strain evidence="4 5">KCTC 19936</strain>
    </source>
</reference>
<dbReference type="SUPFAM" id="SSF48208">
    <property type="entry name" value="Six-hairpin glycosidases"/>
    <property type="match status" value="1"/>
</dbReference>
<dbReference type="Proteomes" id="UP000030002">
    <property type="component" value="Unassembled WGS sequence"/>
</dbReference>
<evidence type="ECO:0000313" key="4">
    <source>
        <dbReference type="EMBL" id="KGN32944.1"/>
    </source>
</evidence>
<proteinExistence type="predicted"/>
<dbReference type="STRING" id="1385520.N802_16325"/>
<dbReference type="Pfam" id="PF14742">
    <property type="entry name" value="GDE_N_bis"/>
    <property type="match status" value="1"/>
</dbReference>
<dbReference type="Pfam" id="PF22422">
    <property type="entry name" value="MGH1-like_GH"/>
    <property type="match status" value="1"/>
</dbReference>